<keyword evidence="1" id="KW-0732">Signal</keyword>
<feature type="chain" id="PRO_5025337357" description="Secreted protein" evidence="1">
    <location>
        <begin position="20"/>
        <end position="104"/>
    </location>
</feature>
<evidence type="ECO:0000313" key="2">
    <source>
        <dbReference type="EMBL" id="KAF2500418.1"/>
    </source>
</evidence>
<protein>
    <recommendedName>
        <fullName evidence="4">Secreted protein</fullName>
    </recommendedName>
</protein>
<feature type="signal peptide" evidence="1">
    <location>
        <begin position="1"/>
        <end position="19"/>
    </location>
</feature>
<accession>A0A6A6R6M8</accession>
<evidence type="ECO:0008006" key="4">
    <source>
        <dbReference type="Google" id="ProtNLM"/>
    </source>
</evidence>
<dbReference type="AlphaFoldDB" id="A0A6A6R6M8"/>
<organism evidence="2 3">
    <name type="scientific">Lophium mytilinum</name>
    <dbReference type="NCBI Taxonomy" id="390894"/>
    <lineage>
        <taxon>Eukaryota</taxon>
        <taxon>Fungi</taxon>
        <taxon>Dikarya</taxon>
        <taxon>Ascomycota</taxon>
        <taxon>Pezizomycotina</taxon>
        <taxon>Dothideomycetes</taxon>
        <taxon>Pleosporomycetidae</taxon>
        <taxon>Mytilinidiales</taxon>
        <taxon>Mytilinidiaceae</taxon>
        <taxon>Lophium</taxon>
    </lineage>
</organism>
<evidence type="ECO:0000313" key="3">
    <source>
        <dbReference type="Proteomes" id="UP000799750"/>
    </source>
</evidence>
<reference evidence="2" key="1">
    <citation type="journal article" date="2020" name="Stud. Mycol.">
        <title>101 Dothideomycetes genomes: a test case for predicting lifestyles and emergence of pathogens.</title>
        <authorList>
            <person name="Haridas S."/>
            <person name="Albert R."/>
            <person name="Binder M."/>
            <person name="Bloem J."/>
            <person name="Labutti K."/>
            <person name="Salamov A."/>
            <person name="Andreopoulos B."/>
            <person name="Baker S."/>
            <person name="Barry K."/>
            <person name="Bills G."/>
            <person name="Bluhm B."/>
            <person name="Cannon C."/>
            <person name="Castanera R."/>
            <person name="Culley D."/>
            <person name="Daum C."/>
            <person name="Ezra D."/>
            <person name="Gonzalez J."/>
            <person name="Henrissat B."/>
            <person name="Kuo A."/>
            <person name="Liang C."/>
            <person name="Lipzen A."/>
            <person name="Lutzoni F."/>
            <person name="Magnuson J."/>
            <person name="Mondo S."/>
            <person name="Nolan M."/>
            <person name="Ohm R."/>
            <person name="Pangilinan J."/>
            <person name="Park H.-J."/>
            <person name="Ramirez L."/>
            <person name="Alfaro M."/>
            <person name="Sun H."/>
            <person name="Tritt A."/>
            <person name="Yoshinaga Y."/>
            <person name="Zwiers L.-H."/>
            <person name="Turgeon B."/>
            <person name="Goodwin S."/>
            <person name="Spatafora J."/>
            <person name="Crous P."/>
            <person name="Grigoriev I."/>
        </authorList>
    </citation>
    <scope>NUCLEOTIDE SEQUENCE</scope>
    <source>
        <strain evidence="2">CBS 269.34</strain>
    </source>
</reference>
<dbReference type="EMBL" id="MU004183">
    <property type="protein sequence ID" value="KAF2500418.1"/>
    <property type="molecule type" value="Genomic_DNA"/>
</dbReference>
<dbReference type="Proteomes" id="UP000799750">
    <property type="component" value="Unassembled WGS sequence"/>
</dbReference>
<gene>
    <name evidence="2" type="ORF">BU16DRAFT_246422</name>
</gene>
<sequence length="104" mass="11868">MCFSFFLFSFSTAAYPVAGTYTRQQNCSLRNTTLFFFSTITTRANGQLFSPRNGARRAGKGLPFFPHFFFPLGQRADKMAGRFWGGWLREWRLVDTQLAHAPGI</sequence>
<keyword evidence="3" id="KW-1185">Reference proteome</keyword>
<name>A0A6A6R6M8_9PEZI</name>
<proteinExistence type="predicted"/>
<evidence type="ECO:0000256" key="1">
    <source>
        <dbReference type="SAM" id="SignalP"/>
    </source>
</evidence>